<keyword evidence="1" id="KW-0732">Signal</keyword>
<dbReference type="InterPro" id="IPR051218">
    <property type="entry name" value="Sec_MonoDiacylglyc_Lipase"/>
</dbReference>
<dbReference type="Proteomes" id="UP000242180">
    <property type="component" value="Unassembled WGS sequence"/>
</dbReference>
<dbReference type="InterPro" id="IPR029058">
    <property type="entry name" value="AB_hydrolase_fold"/>
</dbReference>
<organism evidence="3 4">
    <name type="scientific">Syncephalastrum racemosum</name>
    <name type="common">Filamentous fungus</name>
    <dbReference type="NCBI Taxonomy" id="13706"/>
    <lineage>
        <taxon>Eukaryota</taxon>
        <taxon>Fungi</taxon>
        <taxon>Fungi incertae sedis</taxon>
        <taxon>Mucoromycota</taxon>
        <taxon>Mucoromycotina</taxon>
        <taxon>Mucoromycetes</taxon>
        <taxon>Mucorales</taxon>
        <taxon>Syncephalastraceae</taxon>
        <taxon>Syncephalastrum</taxon>
    </lineage>
</organism>
<evidence type="ECO:0000259" key="2">
    <source>
        <dbReference type="Pfam" id="PF01764"/>
    </source>
</evidence>
<dbReference type="Pfam" id="PF01764">
    <property type="entry name" value="Lipase_3"/>
    <property type="match status" value="1"/>
</dbReference>
<feature type="chain" id="PRO_5013049724" evidence="1">
    <location>
        <begin position="25"/>
        <end position="332"/>
    </location>
</feature>
<comment type="caution">
    <text evidence="3">The sequence shown here is derived from an EMBL/GenBank/DDBJ whole genome shotgun (WGS) entry which is preliminary data.</text>
</comment>
<dbReference type="OMA" id="GCEVHDG"/>
<dbReference type="STRING" id="13706.A0A1X2HJZ2"/>
<dbReference type="EMBL" id="MCGN01000003">
    <property type="protein sequence ID" value="ORY98916.1"/>
    <property type="molecule type" value="Genomic_DNA"/>
</dbReference>
<dbReference type="AlphaFoldDB" id="A0A1X2HJZ2"/>
<dbReference type="PANTHER" id="PTHR45856">
    <property type="entry name" value="ALPHA/BETA-HYDROLASES SUPERFAMILY PROTEIN"/>
    <property type="match status" value="1"/>
</dbReference>
<dbReference type="CDD" id="cd00519">
    <property type="entry name" value="Lipase_3"/>
    <property type="match status" value="1"/>
</dbReference>
<dbReference type="SUPFAM" id="SSF53474">
    <property type="entry name" value="alpha/beta-Hydrolases"/>
    <property type="match status" value="1"/>
</dbReference>
<evidence type="ECO:0000313" key="4">
    <source>
        <dbReference type="Proteomes" id="UP000242180"/>
    </source>
</evidence>
<accession>A0A1X2HJZ2</accession>
<keyword evidence="4" id="KW-1185">Reference proteome</keyword>
<dbReference type="PANTHER" id="PTHR45856:SF11">
    <property type="entry name" value="FUNGAL LIPASE-LIKE DOMAIN-CONTAINING PROTEIN"/>
    <property type="match status" value="1"/>
</dbReference>
<name>A0A1X2HJZ2_SYNRA</name>
<proteinExistence type="predicted"/>
<dbReference type="Gene3D" id="3.40.50.1820">
    <property type="entry name" value="alpha/beta hydrolase"/>
    <property type="match status" value="1"/>
</dbReference>
<evidence type="ECO:0000256" key="1">
    <source>
        <dbReference type="SAM" id="SignalP"/>
    </source>
</evidence>
<sequence>MTKQLMIIGFLAVLLSLLMPLTAAVPLRRQATDADYNPESAALARNGDLPADTDNKYGMAKNISTYPDTVQQALLSTTGVRIASAEEVATQKFYTTLSANSYCRTVIPGSQWDCPNCAETSNLVIVKTFTTLVSDTNAMVVRDDDKKYIYIVFRGSNSIRNFIADFVFEKIDYPPVKGTKVHKGFYNSYMEVQKDLMATFMDQFNDHSNYKVAVTGHSLGGAQALLCALDLYQRDQRFNADVLSLYTQGQPRVGDDAFADYVVGTKFNYDRAVHERDIVPHLPPAAFGFLHAGEEYWITNDDKQVDVCPNGIETDNCSDSIVPWTSALDHLT</sequence>
<dbReference type="GO" id="GO:0006629">
    <property type="term" value="P:lipid metabolic process"/>
    <property type="evidence" value="ECO:0007669"/>
    <property type="project" value="InterPro"/>
</dbReference>
<reference evidence="3 4" key="1">
    <citation type="submission" date="2016-07" db="EMBL/GenBank/DDBJ databases">
        <title>Pervasive Adenine N6-methylation of Active Genes in Fungi.</title>
        <authorList>
            <consortium name="DOE Joint Genome Institute"/>
            <person name="Mondo S.J."/>
            <person name="Dannebaum R.O."/>
            <person name="Kuo R.C."/>
            <person name="Labutti K."/>
            <person name="Haridas S."/>
            <person name="Kuo A."/>
            <person name="Salamov A."/>
            <person name="Ahrendt S.R."/>
            <person name="Lipzen A."/>
            <person name="Sullivan W."/>
            <person name="Andreopoulos W.B."/>
            <person name="Clum A."/>
            <person name="Lindquist E."/>
            <person name="Daum C."/>
            <person name="Ramamoorthy G.K."/>
            <person name="Gryganskyi A."/>
            <person name="Culley D."/>
            <person name="Magnuson J.K."/>
            <person name="James T.Y."/>
            <person name="O'Malley M.A."/>
            <person name="Stajich J.E."/>
            <person name="Spatafora J.W."/>
            <person name="Visel A."/>
            <person name="Grigoriev I.V."/>
        </authorList>
    </citation>
    <scope>NUCLEOTIDE SEQUENCE [LARGE SCALE GENOMIC DNA]</scope>
    <source>
        <strain evidence="3 4">NRRL 2496</strain>
    </source>
</reference>
<protein>
    <submittedName>
        <fullName evidence="3">Lipase</fullName>
    </submittedName>
</protein>
<evidence type="ECO:0000313" key="3">
    <source>
        <dbReference type="EMBL" id="ORY98916.1"/>
    </source>
</evidence>
<dbReference type="InterPro" id="IPR002921">
    <property type="entry name" value="Fungal_lipase-type"/>
</dbReference>
<dbReference type="InParanoid" id="A0A1X2HJZ2"/>
<feature type="domain" description="Fungal lipase-type" evidence="2">
    <location>
        <begin position="150"/>
        <end position="285"/>
    </location>
</feature>
<dbReference type="OrthoDB" id="438440at2759"/>
<gene>
    <name evidence="3" type="ORF">BCR43DRAFT_544067</name>
</gene>
<feature type="signal peptide" evidence="1">
    <location>
        <begin position="1"/>
        <end position="24"/>
    </location>
</feature>